<evidence type="ECO:0000313" key="2">
    <source>
        <dbReference type="EMBL" id="GAS98772.1"/>
    </source>
</evidence>
<accession>A0A100WI84</accession>
<comment type="caution">
    <text evidence="2">The sequence shown here is derived from an EMBL/GenBank/DDBJ whole genome shotgun (WGS) entry which is preliminary data.</text>
</comment>
<reference evidence="3" key="1">
    <citation type="journal article" date="2016" name="Genome Announc.">
        <title>Draft Genome Sequences of Five Rapidly Growing Mycobacterium Species, M. thermoresistibile, M. fortuitum subsp. acetamidolyticum, M. canariasense, M. brisbanense, and M. novocastrense.</title>
        <authorList>
            <person name="Katahira K."/>
            <person name="Ogura Y."/>
            <person name="Gotoh Y."/>
            <person name="Hayashi T."/>
        </authorList>
    </citation>
    <scope>NUCLEOTIDE SEQUENCE [LARGE SCALE GENOMIC DNA]</scope>
    <source>
        <strain evidence="3">JCM15298</strain>
    </source>
</reference>
<dbReference type="RefSeq" id="WP_062659561.1">
    <property type="nucleotide sequence ID" value="NZ_BCSY01000096.1"/>
</dbReference>
<dbReference type="Proteomes" id="UP000069443">
    <property type="component" value="Unassembled WGS sequence"/>
</dbReference>
<gene>
    <name evidence="2" type="ORF">RMCC_5737</name>
</gene>
<evidence type="ECO:0000313" key="3">
    <source>
        <dbReference type="Proteomes" id="UP000069443"/>
    </source>
</evidence>
<feature type="region of interest" description="Disordered" evidence="1">
    <location>
        <begin position="128"/>
        <end position="204"/>
    </location>
</feature>
<feature type="non-terminal residue" evidence="2">
    <location>
        <position position="1"/>
    </location>
</feature>
<sequence>REVKAALIRMERRQYVYTDKDTGEVLIRTRIRNDDLAKQPNQFLSALRLLAVVDSRKFAAVMAAELDLMVTPDVRGETPQARVLRENLKVESVNARTHLRELAEGFTEPFPEPFQEDFTGGLPEGFMEPFTRPGKTEPSPEGFPEAFRDGSVYGSVSGSLQTVGGHLGGTRASAPDTAGTQPHGPRNEPPNKSSDQEPPHRCAKHRQLPADAEIPDCGPCANFRQAHERWTVRDRRRRAEAAAESARAAAALKAQAIANCELCDRDGYRIGTTVVCDHQDRAAAIARGQELVRKALTKPDTKETDHA</sequence>
<protein>
    <submittedName>
        <fullName evidence="2">Uncharacterized protein</fullName>
    </submittedName>
</protein>
<organism evidence="2 3">
    <name type="scientific">Mycolicibacterium canariasense</name>
    <name type="common">Mycobacterium canariasense</name>
    <dbReference type="NCBI Taxonomy" id="228230"/>
    <lineage>
        <taxon>Bacteria</taxon>
        <taxon>Bacillati</taxon>
        <taxon>Actinomycetota</taxon>
        <taxon>Actinomycetes</taxon>
        <taxon>Mycobacteriales</taxon>
        <taxon>Mycobacteriaceae</taxon>
        <taxon>Mycolicibacterium</taxon>
    </lineage>
</organism>
<name>A0A100WI84_MYCCR</name>
<dbReference type="AlphaFoldDB" id="A0A100WI84"/>
<keyword evidence="3" id="KW-1185">Reference proteome</keyword>
<dbReference type="EMBL" id="BCSY01000096">
    <property type="protein sequence ID" value="GAS98772.1"/>
    <property type="molecule type" value="Genomic_DNA"/>
</dbReference>
<proteinExistence type="predicted"/>
<reference evidence="3" key="2">
    <citation type="submission" date="2016-02" db="EMBL/GenBank/DDBJ databases">
        <title>Draft genome sequence of five rapidly growing Mycobacterium species.</title>
        <authorList>
            <person name="Katahira K."/>
            <person name="Gotou Y."/>
            <person name="Iida K."/>
            <person name="Ogura Y."/>
            <person name="Hayashi T."/>
        </authorList>
    </citation>
    <scope>NUCLEOTIDE SEQUENCE [LARGE SCALE GENOMIC DNA]</scope>
    <source>
        <strain evidence="3">JCM15298</strain>
    </source>
</reference>
<evidence type="ECO:0000256" key="1">
    <source>
        <dbReference type="SAM" id="MobiDB-lite"/>
    </source>
</evidence>